<dbReference type="PANTHER" id="PTHR11236:SF49">
    <property type="entry name" value="ANTHRANILATE SYNTHASE COMPONENT 1"/>
    <property type="match status" value="1"/>
</dbReference>
<dbReference type="Gene3D" id="3.60.120.10">
    <property type="entry name" value="Anthranilate synthase"/>
    <property type="match status" value="1"/>
</dbReference>
<evidence type="ECO:0000256" key="3">
    <source>
        <dbReference type="ARBA" id="ARBA00023239"/>
    </source>
</evidence>
<dbReference type="PROSITE" id="PS51273">
    <property type="entry name" value="GATASE_TYPE_1"/>
    <property type="match status" value="1"/>
</dbReference>
<dbReference type="Pfam" id="PF00117">
    <property type="entry name" value="GATase"/>
    <property type="match status" value="1"/>
</dbReference>
<dbReference type="SUPFAM" id="SSF52317">
    <property type="entry name" value="Class I glutamine amidotransferase-like"/>
    <property type="match status" value="1"/>
</dbReference>
<dbReference type="PANTHER" id="PTHR11236">
    <property type="entry name" value="AMINOBENZOATE/ANTHRANILATE SYNTHASE"/>
    <property type="match status" value="1"/>
</dbReference>
<sequence>MSLLERIVSGQLQDAAFALIVRDHGSGPRLLEVFAGKARRCESFVDLPDTGSAGEGVLVLIPYAQLRERGFACIDDGERLCAIEIQERETHVLDDVLASLPEAALHLCEGAFDMEDEAYEEAVRRVIADEIGSGEGANFVLKRTYRARLHDYSLTTALAGFRRLAVQESGAYWTFLVHTGQRSFIGASPERHVSVEDGVATMNPISGTYRYPSTGPTLDGVLDFLTNEKEVDELYMVVDEELKMMAHFCPAGGTVRGPYLREMSRLAHTEYYIEGRTQAEARIVLRQTLFAPTVTGSPIENACRVIARQEREGRGFYAGVIALIGNDAAGGERLDSAILIRTAEIAADGAMKIGVGSTIVRHSQPHAEAEETRAKARALLAALGVQATRSFAGVPAVQAALGRRNSDVANFWLTDSSKRICVDPSLRGRRALIIDAEDAFTAMLAQQLEAIGLEVTIKSCTDPDLFDSDCDVAVLGPGPGDPRDHRDRRVASLRQAMSELLARRKAFLAVCLSHQILCLELGLDLVPRAEPNQGVQREIDLFGSREWVGFYNSFVAKCEASAITVNGTGHVEVSRDLASNEVHALRGDRFASIQFHAESLLTRRGVDIIASNVKRVLSS</sequence>
<accession>A0A1I2J6Z7</accession>
<evidence type="ECO:0000256" key="1">
    <source>
        <dbReference type="ARBA" id="ARBA00012266"/>
    </source>
</evidence>
<evidence type="ECO:0000259" key="6">
    <source>
        <dbReference type="Pfam" id="PF00425"/>
    </source>
</evidence>
<dbReference type="InterPro" id="IPR017926">
    <property type="entry name" value="GATASE"/>
</dbReference>
<dbReference type="InterPro" id="IPR019999">
    <property type="entry name" value="Anth_synth_I-like"/>
</dbReference>
<feature type="domain" description="Chorismate-utilising enzyme C-terminal" evidence="6">
    <location>
        <begin position="116"/>
        <end position="375"/>
    </location>
</feature>
<dbReference type="InterPro" id="IPR029062">
    <property type="entry name" value="Class_I_gatase-like"/>
</dbReference>
<dbReference type="EC" id="4.1.3.27" evidence="1"/>
<dbReference type="GO" id="GO:0004049">
    <property type="term" value="F:anthranilate synthase activity"/>
    <property type="evidence" value="ECO:0007669"/>
    <property type="project" value="UniProtKB-EC"/>
</dbReference>
<feature type="domain" description="Glutamine amidotransferase" evidence="5">
    <location>
        <begin position="432"/>
        <end position="613"/>
    </location>
</feature>
<dbReference type="PRINTS" id="PR00097">
    <property type="entry name" value="ANTSNTHASEII"/>
</dbReference>
<evidence type="ECO:0000259" key="5">
    <source>
        <dbReference type="Pfam" id="PF00117"/>
    </source>
</evidence>
<protein>
    <recommendedName>
        <fullName evidence="1">anthranilate synthase</fullName>
        <ecNumber evidence="1">4.1.3.27</ecNumber>
    </recommendedName>
</protein>
<dbReference type="Proteomes" id="UP000199477">
    <property type="component" value="Unassembled WGS sequence"/>
</dbReference>
<dbReference type="PRINTS" id="PR00096">
    <property type="entry name" value="GATASE"/>
</dbReference>
<keyword evidence="8" id="KW-1185">Reference proteome</keyword>
<dbReference type="CDD" id="cd01743">
    <property type="entry name" value="GATase1_Anthranilate_Synthase"/>
    <property type="match status" value="1"/>
</dbReference>
<dbReference type="InterPro" id="IPR006221">
    <property type="entry name" value="TrpG/PapA_dom"/>
</dbReference>
<keyword evidence="2" id="KW-0315">Glutamine amidotransferase</keyword>
<organism evidence="7 8">
    <name type="scientific">Dyella marensis</name>
    <dbReference type="NCBI Taxonomy" id="500610"/>
    <lineage>
        <taxon>Bacteria</taxon>
        <taxon>Pseudomonadati</taxon>
        <taxon>Pseudomonadota</taxon>
        <taxon>Gammaproteobacteria</taxon>
        <taxon>Lysobacterales</taxon>
        <taxon>Rhodanobacteraceae</taxon>
        <taxon>Dyella</taxon>
    </lineage>
</organism>
<dbReference type="GO" id="GO:0000162">
    <property type="term" value="P:L-tryptophan biosynthetic process"/>
    <property type="evidence" value="ECO:0007669"/>
    <property type="project" value="TreeGrafter"/>
</dbReference>
<dbReference type="InterPro" id="IPR015890">
    <property type="entry name" value="Chorismate_C"/>
</dbReference>
<dbReference type="EMBL" id="FONH01000022">
    <property type="protein sequence ID" value="SFF50562.1"/>
    <property type="molecule type" value="Genomic_DNA"/>
</dbReference>
<dbReference type="STRING" id="500610.SAMN02799615_03878"/>
<evidence type="ECO:0000256" key="2">
    <source>
        <dbReference type="ARBA" id="ARBA00022962"/>
    </source>
</evidence>
<proteinExistence type="predicted"/>
<dbReference type="RefSeq" id="WP_026634844.1">
    <property type="nucleotide sequence ID" value="NZ_FONH01000022.1"/>
</dbReference>
<name>A0A1I2J6Z7_9GAMM</name>
<dbReference type="Gene3D" id="3.40.50.880">
    <property type="match status" value="1"/>
</dbReference>
<dbReference type="InterPro" id="IPR005801">
    <property type="entry name" value="ADC_synthase"/>
</dbReference>
<dbReference type="SUPFAM" id="SSF56322">
    <property type="entry name" value="ADC synthase"/>
    <property type="match status" value="1"/>
</dbReference>
<reference evidence="8" key="1">
    <citation type="submission" date="2016-10" db="EMBL/GenBank/DDBJ databases">
        <authorList>
            <person name="Varghese N."/>
            <person name="Submissions S."/>
        </authorList>
    </citation>
    <scope>NUCLEOTIDE SEQUENCE [LARGE SCALE GENOMIC DNA]</scope>
    <source>
        <strain evidence="8">UNC178MFTsu3.1</strain>
    </source>
</reference>
<evidence type="ECO:0000256" key="4">
    <source>
        <dbReference type="ARBA" id="ARBA00047683"/>
    </source>
</evidence>
<evidence type="ECO:0000313" key="7">
    <source>
        <dbReference type="EMBL" id="SFF50562.1"/>
    </source>
</evidence>
<comment type="catalytic activity">
    <reaction evidence="4">
        <text>chorismate + L-glutamine = anthranilate + pyruvate + L-glutamate + H(+)</text>
        <dbReference type="Rhea" id="RHEA:21732"/>
        <dbReference type="ChEBI" id="CHEBI:15361"/>
        <dbReference type="ChEBI" id="CHEBI:15378"/>
        <dbReference type="ChEBI" id="CHEBI:16567"/>
        <dbReference type="ChEBI" id="CHEBI:29748"/>
        <dbReference type="ChEBI" id="CHEBI:29985"/>
        <dbReference type="ChEBI" id="CHEBI:58359"/>
        <dbReference type="EC" id="4.1.3.27"/>
    </reaction>
</comment>
<keyword evidence="3" id="KW-0456">Lyase</keyword>
<dbReference type="AlphaFoldDB" id="A0A1I2J6Z7"/>
<dbReference type="Pfam" id="PF00425">
    <property type="entry name" value="Chorismate_bind"/>
    <property type="match status" value="1"/>
</dbReference>
<evidence type="ECO:0000313" key="8">
    <source>
        <dbReference type="Proteomes" id="UP000199477"/>
    </source>
</evidence>
<gene>
    <name evidence="7" type="ORF">SAMN02799615_03878</name>
</gene>